<feature type="compositionally biased region" description="Polar residues" evidence="7">
    <location>
        <begin position="2385"/>
        <end position="2394"/>
    </location>
</feature>
<name>A0ABR0MPR9_GOSAR</name>
<dbReference type="InterPro" id="IPR002885">
    <property type="entry name" value="PPR_rpt"/>
</dbReference>
<feature type="region of interest" description="Disordered" evidence="7">
    <location>
        <begin position="1026"/>
        <end position="1115"/>
    </location>
</feature>
<dbReference type="PROSITE" id="PS51375">
    <property type="entry name" value="PPR"/>
    <property type="match status" value="15"/>
</dbReference>
<feature type="domain" description="MI" evidence="8">
    <location>
        <begin position="2566"/>
        <end position="2690"/>
    </location>
</feature>
<dbReference type="NCBIfam" id="TIGR00756">
    <property type="entry name" value="PPR"/>
    <property type="match status" value="11"/>
</dbReference>
<dbReference type="EMBL" id="JARKNE010000012">
    <property type="protein sequence ID" value="KAK5775963.1"/>
    <property type="molecule type" value="Genomic_DNA"/>
</dbReference>
<evidence type="ECO:0000256" key="4">
    <source>
        <dbReference type="ARBA" id="ARBA00022845"/>
    </source>
</evidence>
<feature type="compositionally biased region" description="Polar residues" evidence="7">
    <location>
        <begin position="1523"/>
        <end position="1539"/>
    </location>
</feature>
<feature type="compositionally biased region" description="Polar residues" evidence="7">
    <location>
        <begin position="2458"/>
        <end position="2488"/>
    </location>
</feature>
<dbReference type="PROSITE" id="PS51366">
    <property type="entry name" value="MI"/>
    <property type="match status" value="1"/>
</dbReference>
<evidence type="ECO:0000256" key="3">
    <source>
        <dbReference type="ARBA" id="ARBA00022737"/>
    </source>
</evidence>
<dbReference type="Proteomes" id="UP001358586">
    <property type="component" value="Chromosome 12"/>
</dbReference>
<feature type="compositionally biased region" description="Low complexity" evidence="7">
    <location>
        <begin position="1481"/>
        <end position="1491"/>
    </location>
</feature>
<dbReference type="InterPro" id="IPR003891">
    <property type="entry name" value="Initiation_fac_eIF4g_MI"/>
</dbReference>
<feature type="repeat" description="PPR" evidence="6">
    <location>
        <begin position="554"/>
        <end position="588"/>
    </location>
</feature>
<dbReference type="PANTHER" id="PTHR23253:SF9">
    <property type="entry name" value="EUKARYOTIC TRANSLATION INITIATION FACTOR 4 GAMMA 2"/>
    <property type="match status" value="1"/>
</dbReference>
<feature type="repeat" description="PPR" evidence="6">
    <location>
        <begin position="694"/>
        <end position="728"/>
    </location>
</feature>
<feature type="repeat" description="PPR" evidence="6">
    <location>
        <begin position="519"/>
        <end position="553"/>
    </location>
</feature>
<feature type="compositionally biased region" description="Polar residues" evidence="7">
    <location>
        <begin position="1419"/>
        <end position="1428"/>
    </location>
</feature>
<feature type="repeat" description="PPR" evidence="6">
    <location>
        <begin position="449"/>
        <end position="483"/>
    </location>
</feature>
<feature type="compositionally biased region" description="Low complexity" evidence="7">
    <location>
        <begin position="898"/>
        <end position="921"/>
    </location>
</feature>
<dbReference type="SMART" id="SM00543">
    <property type="entry name" value="MIF4G"/>
    <property type="match status" value="1"/>
</dbReference>
<evidence type="ECO:0000256" key="6">
    <source>
        <dbReference type="PROSITE-ProRule" id="PRU00708"/>
    </source>
</evidence>
<feature type="repeat" description="PPR" evidence="6">
    <location>
        <begin position="659"/>
        <end position="693"/>
    </location>
</feature>
<dbReference type="Pfam" id="PF12854">
    <property type="entry name" value="PPR_1"/>
    <property type="match status" value="1"/>
</dbReference>
<keyword evidence="3" id="KW-0677">Repeat</keyword>
<keyword evidence="4" id="KW-0810">Translation regulation</keyword>
<evidence type="ECO:0000256" key="5">
    <source>
        <dbReference type="ARBA" id="ARBA00022917"/>
    </source>
</evidence>
<feature type="region of interest" description="Disordered" evidence="7">
    <location>
        <begin position="971"/>
        <end position="1009"/>
    </location>
</feature>
<dbReference type="Pfam" id="PF13041">
    <property type="entry name" value="PPR_2"/>
    <property type="match status" value="6"/>
</dbReference>
<feature type="region of interest" description="Disordered" evidence="7">
    <location>
        <begin position="1413"/>
        <end position="1542"/>
    </location>
</feature>
<organism evidence="9 10">
    <name type="scientific">Gossypium arboreum</name>
    <name type="common">Tree cotton</name>
    <name type="synonym">Gossypium nanking</name>
    <dbReference type="NCBI Taxonomy" id="29729"/>
    <lineage>
        <taxon>Eukaryota</taxon>
        <taxon>Viridiplantae</taxon>
        <taxon>Streptophyta</taxon>
        <taxon>Embryophyta</taxon>
        <taxon>Tracheophyta</taxon>
        <taxon>Spermatophyta</taxon>
        <taxon>Magnoliopsida</taxon>
        <taxon>eudicotyledons</taxon>
        <taxon>Gunneridae</taxon>
        <taxon>Pentapetalae</taxon>
        <taxon>rosids</taxon>
        <taxon>malvids</taxon>
        <taxon>Malvales</taxon>
        <taxon>Malvaceae</taxon>
        <taxon>Malvoideae</taxon>
        <taxon>Gossypium</taxon>
    </lineage>
</organism>
<dbReference type="SMART" id="SM00544">
    <property type="entry name" value="MA3"/>
    <property type="match status" value="1"/>
</dbReference>
<dbReference type="Gene3D" id="1.25.40.10">
    <property type="entry name" value="Tetratricopeptide repeat domain"/>
    <property type="match status" value="7"/>
</dbReference>
<evidence type="ECO:0000259" key="8">
    <source>
        <dbReference type="PROSITE" id="PS51366"/>
    </source>
</evidence>
<feature type="region of interest" description="Disordered" evidence="7">
    <location>
        <begin position="2200"/>
        <end position="2224"/>
    </location>
</feature>
<feature type="repeat" description="PPR" evidence="6">
    <location>
        <begin position="589"/>
        <end position="623"/>
    </location>
</feature>
<feature type="region of interest" description="Disordered" evidence="7">
    <location>
        <begin position="850"/>
        <end position="953"/>
    </location>
</feature>
<feature type="compositionally biased region" description="Polar residues" evidence="7">
    <location>
        <begin position="1099"/>
        <end position="1115"/>
    </location>
</feature>
<feature type="repeat" description="PPR" evidence="6">
    <location>
        <begin position="379"/>
        <end position="413"/>
    </location>
</feature>
<feature type="compositionally biased region" description="Basic and acidic residues" evidence="7">
    <location>
        <begin position="1644"/>
        <end position="1654"/>
    </location>
</feature>
<feature type="region of interest" description="Disordered" evidence="7">
    <location>
        <begin position="1252"/>
        <end position="1273"/>
    </location>
</feature>
<feature type="region of interest" description="Disordered" evidence="7">
    <location>
        <begin position="1624"/>
        <end position="1659"/>
    </location>
</feature>
<feature type="compositionally biased region" description="Basic and acidic residues" evidence="7">
    <location>
        <begin position="1690"/>
        <end position="1713"/>
    </location>
</feature>
<feature type="compositionally biased region" description="Low complexity" evidence="7">
    <location>
        <begin position="930"/>
        <end position="942"/>
    </location>
</feature>
<feature type="repeat" description="PPR" evidence="6">
    <location>
        <begin position="169"/>
        <end position="203"/>
    </location>
</feature>
<dbReference type="Gene3D" id="1.25.40.180">
    <property type="match status" value="2"/>
</dbReference>
<evidence type="ECO:0000256" key="2">
    <source>
        <dbReference type="ARBA" id="ARBA00022540"/>
    </source>
</evidence>
<dbReference type="InterPro" id="IPR011990">
    <property type="entry name" value="TPR-like_helical_dom_sf"/>
</dbReference>
<proteinExistence type="inferred from homology"/>
<accession>A0ABR0MPR9</accession>
<dbReference type="Pfam" id="PF02847">
    <property type="entry name" value="MA3"/>
    <property type="match status" value="1"/>
</dbReference>
<keyword evidence="5" id="KW-0648">Protein biosynthesis</keyword>
<feature type="compositionally biased region" description="Polar residues" evidence="7">
    <location>
        <begin position="971"/>
        <end position="1005"/>
    </location>
</feature>
<feature type="compositionally biased region" description="Polar residues" evidence="7">
    <location>
        <begin position="1471"/>
        <end position="1480"/>
    </location>
</feature>
<comment type="caution">
    <text evidence="9">The sequence shown here is derived from an EMBL/GenBank/DDBJ whole genome shotgun (WGS) entry which is preliminary data.</text>
</comment>
<feature type="repeat" description="PPR" evidence="6">
    <location>
        <begin position="414"/>
        <end position="448"/>
    </location>
</feature>
<dbReference type="SUPFAM" id="SSF48371">
    <property type="entry name" value="ARM repeat"/>
    <property type="match status" value="2"/>
</dbReference>
<dbReference type="InterPro" id="IPR003890">
    <property type="entry name" value="MIF4G-like_typ-3"/>
</dbReference>
<feature type="repeat" description="PPR" evidence="6">
    <location>
        <begin position="484"/>
        <end position="518"/>
    </location>
</feature>
<feature type="compositionally biased region" description="Basic and acidic residues" evidence="7">
    <location>
        <begin position="2519"/>
        <end position="2535"/>
    </location>
</feature>
<feature type="repeat" description="PPR" evidence="6">
    <location>
        <begin position="344"/>
        <end position="378"/>
    </location>
</feature>
<evidence type="ECO:0000313" key="9">
    <source>
        <dbReference type="EMBL" id="KAK5775963.1"/>
    </source>
</evidence>
<feature type="compositionally biased region" description="Basic and acidic residues" evidence="7">
    <location>
        <begin position="2336"/>
        <end position="2353"/>
    </location>
</feature>
<feature type="region of interest" description="Disordered" evidence="7">
    <location>
        <begin position="1682"/>
        <end position="1719"/>
    </location>
</feature>
<comment type="similarity">
    <text evidence="1">Belongs to the eukaryotic initiation factor 4G family.</text>
</comment>
<dbReference type="Pfam" id="PF01535">
    <property type="entry name" value="PPR"/>
    <property type="match status" value="1"/>
</dbReference>
<dbReference type="PANTHER" id="PTHR23253">
    <property type="entry name" value="EUKARYOTIC TRANSLATION INITIATION FACTOR 4 GAMMA"/>
    <property type="match status" value="1"/>
</dbReference>
<feature type="compositionally biased region" description="Low complexity" evidence="7">
    <location>
        <begin position="2542"/>
        <end position="2554"/>
    </location>
</feature>
<feature type="compositionally biased region" description="Basic and acidic residues" evidence="7">
    <location>
        <begin position="853"/>
        <end position="870"/>
    </location>
</feature>
<feature type="repeat" description="PPR" evidence="6">
    <location>
        <begin position="204"/>
        <end position="238"/>
    </location>
</feature>
<keyword evidence="2" id="KW-0396">Initiation factor</keyword>
<feature type="repeat" description="PPR" evidence="6">
    <location>
        <begin position="309"/>
        <end position="343"/>
    </location>
</feature>
<feature type="region of interest" description="Disordered" evidence="7">
    <location>
        <begin position="1961"/>
        <end position="1982"/>
    </location>
</feature>
<evidence type="ECO:0000313" key="10">
    <source>
        <dbReference type="Proteomes" id="UP001358586"/>
    </source>
</evidence>
<feature type="compositionally biased region" description="Polar residues" evidence="7">
    <location>
        <begin position="1308"/>
        <end position="1333"/>
    </location>
</feature>
<feature type="compositionally biased region" description="Basic and acidic residues" evidence="7">
    <location>
        <begin position="1624"/>
        <end position="1636"/>
    </location>
</feature>
<protein>
    <recommendedName>
        <fullName evidence="8">MI domain-containing protein</fullName>
    </recommendedName>
</protein>
<feature type="region of interest" description="Disordered" evidence="7">
    <location>
        <begin position="1305"/>
        <end position="1333"/>
    </location>
</feature>
<dbReference type="Pfam" id="PF02854">
    <property type="entry name" value="MIF4G"/>
    <property type="match status" value="1"/>
</dbReference>
<evidence type="ECO:0000256" key="7">
    <source>
        <dbReference type="SAM" id="MobiDB-lite"/>
    </source>
</evidence>
<evidence type="ECO:0000256" key="1">
    <source>
        <dbReference type="ARBA" id="ARBA00005775"/>
    </source>
</evidence>
<feature type="region of interest" description="Disordered" evidence="7">
    <location>
        <begin position="2336"/>
        <end position="2369"/>
    </location>
</feature>
<feature type="compositionally biased region" description="Polar residues" evidence="7">
    <location>
        <begin position="1436"/>
        <end position="1456"/>
    </location>
</feature>
<dbReference type="InterPro" id="IPR016024">
    <property type="entry name" value="ARM-type_fold"/>
</dbReference>
<feature type="repeat" description="PPR" evidence="6">
    <location>
        <begin position="624"/>
        <end position="658"/>
    </location>
</feature>
<feature type="compositionally biased region" description="Polar residues" evidence="7">
    <location>
        <begin position="875"/>
        <end position="888"/>
    </location>
</feature>
<keyword evidence="10" id="KW-1185">Reference proteome</keyword>
<reference evidence="9 10" key="1">
    <citation type="submission" date="2023-03" db="EMBL/GenBank/DDBJ databases">
        <title>WGS of Gossypium arboreum.</title>
        <authorList>
            <person name="Yu D."/>
        </authorList>
    </citation>
    <scope>NUCLEOTIDE SEQUENCE [LARGE SCALE GENOMIC DNA]</scope>
    <source>
        <tissue evidence="9">Leaf</tissue>
    </source>
</reference>
<feature type="region of interest" description="Disordered" evidence="7">
    <location>
        <begin position="2382"/>
        <end position="2562"/>
    </location>
</feature>
<feature type="repeat" description="PPR" evidence="6">
    <location>
        <begin position="239"/>
        <end position="273"/>
    </location>
</feature>
<gene>
    <name evidence="9" type="ORF">PVK06_043919</name>
</gene>
<sequence>MEMKHHLVEFGNGSFPIVAAFSEPPDHRVRRSIAGKLVVKDKRSSARLLKYATWALLSRITVGLSKVIKLRHGYLLSGFSDKFCPSFLVRIMNIIGTRETAFAFFRFAFRDDSEDAIRSSCTVAHILASQNLRYLAQDVVSWVIRRIGETRSEDLVEFMWEGHYDYESDFSVLDTLMRAFLTAGMGTRALGILCRMRDMGAVPSSSAMTTLFEFLLRVGDYGSVWKLFRDMIREGPCPSNYTFNAMILGFCRKGHLRTAESLLNVMGKYKCNPDVCGYNILINANCIRGWTSSALGWVQLMIERSCNPSILTFNIIVNALCSEGNVVEARKVLNEIQEIGLSPNVAIYNTLINGHVKARDVGQANMLYEEMRSKGIIPDAVTFNILAAGHFKFGRKEDGDRLLRELLVMDLLPDHSLCDISVAGLCWAGRLDEAMEFLENMLEKGMRPSVVAFNSVIAAYSRAGLEEDAYKVFKLMMKFSLIPSSSTCSSLLMGLSRKGRLEEARELLYKMMHKGFPINKVAFTVLLEGYFRKGDLAGAKDIWNEMQCRGIYPDAVAFSAFINGLSKAGLIEEAYDLFLEMSDRGLMPNNFVYNSLIAGFCNLGRINEAQKLRREMKQNGLVPDIFTFNIIINGFCKHATMKSAFDAFMDMHRAGLVPDIVTYNTLIGGYCEAFDMVKVNQFMNNMYANGWEPDITTYNIRIHGFCSSQKMNRAVMMLDELLSAGVVLDTVTYNTMMNGVCKDILDRAMIITAKLLKMAFIPNVITTNVLLSHFCKQGMPRRALMWCQKLNEISFEFDEVSYKIMDQAYRNIHEDVEFSKATSGKSLLLEFLISLSETFTALGTKCVELKPPQGERRHKEQRSEKSEQQYRKSGRSASFNQQRSSSGVYSKGAGGGPAPSRSPSSSSSLSSNRSLKKSSNAQGGQYRLNSPVVSSTESSSSSAARTKPNGAHLQPQLLGASDALIAGNAAQPVQSHTIQNSTRPVSNAATSQPAAISSDTSFPSTSEKEDASKAFSLQFGSITPGFMNGMQVPARTSSAPPNLDEQKCNQARHHSSFKCVPNLPIPIPRQQLPRKDSVATEQSSSGEVYPVPKIKKDAQPSSVPPANQTQKPSPLNIPMTSMQMPFHHQPHVPIQYGGPNAQIQSQSVTASSMQMPMHISLAMGNGPQVQQQVFVAGLQALPLPPQGMMHQGGGLSFTPSIGGHLPPQLGNLGMGITPQYSQQQGGKFGVPRKTTPVKITHPDTHEELRLDKRTDTRADGGSSVPRPHSNMPIQSQPIPSFAAPHSINYYSNSYNTKSGFYLPPSSRPLASNQIAPNTQGPRFNNPGSQGHQNISFMNSAAAHGSLAVNKSVHLVRGSLESANVEPVHDAQNVMPFTNFGLTQVTVKPASVSAGEKFEDSSSSSILPSIEKAGALKPSTPASEVSSSEAQRDLDTFQESSAQQPKSGNESLTSESLPATAKHSGGVPVTNLDESQTSNCVSSASDSTSRESTLVLASNEGKRTEGLSRSNSIKNYQKKPGQEGQIQPPVQSTSTSNLATNPAECGVSSDGAVTEALEAKKALTSLAAIDVLSQSTRELPSINDALPSSLDPKTESKIESLNTVSSEVSGTGSKVDSFDIVQHAKIDGSSKLDEQPRSEISGTNEEEKHFPEEHLSSQLVPLKSTELKSDQYSASKVAATNNIVRTPGTEQRVHNEDLGGKVENAEATDSKDISTSRIADPTGIENSHVLMTFGSNPSSSASNSYEMTATKTVISAQQSAPVPTSDLLESISNYEGEGVLLPSSKDKHAPQLSRTKSTITSGKKKLKEILQKADAAGTTSDLYMAYKGPEEKKETVAPLASTEISSVGVNLKQASHEALQVDAIESEKITQSKAELDDWEDAADISTPNMETLDTDEQAHGGLASHEEDGSGNIKKKYSRDFLLKFAGQYTDLPQGFDIASDIAAALMASNVNASHAVDRDSYLSPGRKLDRQSSGSRLDRRASGIVDDDRWIRPPGSFGPGRDPRLDLGYGAVAGFRPVQGGNFGVLRHPRAQTPLPYLGGVPAGPMPHMSPHGGMQHGGPDADRWHRGVMYQQKGLIPSPQSPLQTMHRAERKYQVGKVADEEEAKQRQLKGILNKLTPQNFEKLFEQVKAVNIDNAGTLTGVISQIFDKALMEPTFCEMYANFCQCLAGELPDFIEDNEKITFKRLLLNKCQEEFERGEREQEEANKIEEEGEAKLSEEEREEKRIKARRRMLGNIRLIGELYKKKMLTERIMHECIKKLLGEYENPDEEDVEALCKLMSTIGEMIDHPKAKVHMDAYFEMMAKLSNNMKLSSRIRFMLKDAIDLRKNKWQQRRKVEGPKKIEEVHRDAAQERQAQSSRLARGPGFNAATKRAAMDFSARGSMLSSPGSQMGSFRGLQGQPHSFGAQDVRMDDRQSLESRTLSVPLPQRPTGDDSITLGPQGGLGRGMSFRGPPVMSSTPLANISSISGDSRTAGTNGFSSGSEQMTYGPREDLMARFGSDRSAPTGAYEQSSSQERGMHFGNRDTRTPDRSFARPLAASPSSQSQSSGFSQNIPPEKGCSEERLHDLSMEAIKEFYSARDEKEVALCIKDLNSSSFHPTMIALWVTDCFERKDIERDLLAKLLVNLTRSHDGVLSQAELVKGFESVLSTLEDAVNDAPKAPEFLGRIFGKMIVENVMSLKEIGRLIGEGGEEPGQLVEIGLGGDVMGSTLGMIKREKGESVLNEIRGSYCLRLEDFRPSHPNRSRILETFLYLAHSKV</sequence>